<dbReference type="GO" id="GO:0005886">
    <property type="term" value="C:plasma membrane"/>
    <property type="evidence" value="ECO:0007669"/>
    <property type="project" value="UniProtKB-SubCell"/>
</dbReference>
<feature type="transmembrane region" description="Helical" evidence="6">
    <location>
        <begin position="12"/>
        <end position="34"/>
    </location>
</feature>
<evidence type="ECO:0000256" key="6">
    <source>
        <dbReference type="SAM" id="Phobius"/>
    </source>
</evidence>
<dbReference type="GO" id="GO:0015171">
    <property type="term" value="F:amino acid transmembrane transporter activity"/>
    <property type="evidence" value="ECO:0007669"/>
    <property type="project" value="TreeGrafter"/>
</dbReference>
<evidence type="ECO:0000256" key="1">
    <source>
        <dbReference type="ARBA" id="ARBA00004651"/>
    </source>
</evidence>
<evidence type="ECO:0000256" key="5">
    <source>
        <dbReference type="ARBA" id="ARBA00023136"/>
    </source>
</evidence>
<organism evidence="7 8">
    <name type="scientific">Candidatus Endobugula sertula</name>
    <name type="common">Bugula neritina bacterial symbiont</name>
    <dbReference type="NCBI Taxonomy" id="62101"/>
    <lineage>
        <taxon>Bacteria</taxon>
        <taxon>Pseudomonadati</taxon>
        <taxon>Pseudomonadota</taxon>
        <taxon>Gammaproteobacteria</taxon>
        <taxon>Cellvibrionales</taxon>
        <taxon>Cellvibrionaceae</taxon>
        <taxon>Candidatus Endobugula</taxon>
    </lineage>
</organism>
<accession>A0A1D2QLQ7</accession>
<evidence type="ECO:0000313" key="8">
    <source>
        <dbReference type="Proteomes" id="UP000242502"/>
    </source>
</evidence>
<sequence length="195" mass="21752">MSTFSSIDYSILQALFIMCVITAVTPGPNNFIVLSASANQGKLKAVGPYLGVCLGFPLMVFVVSYLSIVLGGEFLKHLSFIKYFGIAFLLYLSFKLITSNSTNDSQYMQLSFWQTFFFQWANPKAWAMVLSTLAIVGVDYYPLPSIVYLVVIFPCVGVWLVFGDLLKKHFIGTHREVVLNRVLGVILALSTMMMI</sequence>
<feature type="transmembrane region" description="Helical" evidence="6">
    <location>
        <begin position="117"/>
        <end position="140"/>
    </location>
</feature>
<dbReference type="GO" id="GO:0033228">
    <property type="term" value="P:cysteine export across plasma membrane"/>
    <property type="evidence" value="ECO:0007669"/>
    <property type="project" value="TreeGrafter"/>
</dbReference>
<evidence type="ECO:0000256" key="3">
    <source>
        <dbReference type="ARBA" id="ARBA00022692"/>
    </source>
</evidence>
<comment type="subcellular location">
    <subcellularLocation>
        <location evidence="1">Cell membrane</location>
        <topology evidence="1">Multi-pass membrane protein</topology>
    </subcellularLocation>
</comment>
<keyword evidence="5 6" id="KW-0472">Membrane</keyword>
<protein>
    <recommendedName>
        <fullName evidence="9">Lysine transporter LysE</fullName>
    </recommendedName>
</protein>
<dbReference type="InterPro" id="IPR001123">
    <property type="entry name" value="LeuE-type"/>
</dbReference>
<keyword evidence="2" id="KW-1003">Cell membrane</keyword>
<reference evidence="7 8" key="1">
    <citation type="journal article" date="2016" name="Appl. Environ. Microbiol.">
        <title>Lack of Overt Genome Reduction in the Bryostatin-Producing Bryozoan Symbiont "Candidatus Endobugula sertula".</title>
        <authorList>
            <person name="Miller I.J."/>
            <person name="Vanee N."/>
            <person name="Fong S.S."/>
            <person name="Lim-Fong G.E."/>
            <person name="Kwan J.C."/>
        </authorList>
    </citation>
    <scope>NUCLEOTIDE SEQUENCE [LARGE SCALE GENOMIC DNA]</scope>
    <source>
        <strain evidence="7">AB1-4</strain>
    </source>
</reference>
<dbReference type="AlphaFoldDB" id="A0A1D2QLQ7"/>
<dbReference type="Pfam" id="PF01810">
    <property type="entry name" value="LysE"/>
    <property type="match status" value="1"/>
</dbReference>
<dbReference type="PANTHER" id="PTHR30086">
    <property type="entry name" value="ARGININE EXPORTER PROTEIN ARGO"/>
    <property type="match status" value="1"/>
</dbReference>
<name>A0A1D2QLQ7_9GAMM</name>
<dbReference type="Proteomes" id="UP000242502">
    <property type="component" value="Unassembled WGS sequence"/>
</dbReference>
<evidence type="ECO:0008006" key="9">
    <source>
        <dbReference type="Google" id="ProtNLM"/>
    </source>
</evidence>
<keyword evidence="3 6" id="KW-0812">Transmembrane</keyword>
<proteinExistence type="predicted"/>
<feature type="transmembrane region" description="Helical" evidence="6">
    <location>
        <begin position="146"/>
        <end position="166"/>
    </location>
</feature>
<evidence type="ECO:0000313" key="7">
    <source>
        <dbReference type="EMBL" id="ODS22505.1"/>
    </source>
</evidence>
<gene>
    <name evidence="7" type="ORF">AB835_13775</name>
</gene>
<evidence type="ECO:0000256" key="2">
    <source>
        <dbReference type="ARBA" id="ARBA00022475"/>
    </source>
</evidence>
<comment type="caution">
    <text evidence="7">The sequence shown here is derived from an EMBL/GenBank/DDBJ whole genome shotgun (WGS) entry which is preliminary data.</text>
</comment>
<dbReference type="STRING" id="62101.AB835_13775"/>
<evidence type="ECO:0000256" key="4">
    <source>
        <dbReference type="ARBA" id="ARBA00022989"/>
    </source>
</evidence>
<keyword evidence="4 6" id="KW-1133">Transmembrane helix</keyword>
<feature type="transmembrane region" description="Helical" evidence="6">
    <location>
        <begin position="46"/>
        <end position="68"/>
    </location>
</feature>
<dbReference type="PANTHER" id="PTHR30086:SF20">
    <property type="entry name" value="ARGININE EXPORTER PROTEIN ARGO-RELATED"/>
    <property type="match status" value="1"/>
</dbReference>
<dbReference type="EMBL" id="MDLC01000072">
    <property type="protein sequence ID" value="ODS22505.1"/>
    <property type="molecule type" value="Genomic_DNA"/>
</dbReference>
<feature type="transmembrane region" description="Helical" evidence="6">
    <location>
        <begin position="80"/>
        <end position="97"/>
    </location>
</feature>
<feature type="transmembrane region" description="Helical" evidence="6">
    <location>
        <begin position="178"/>
        <end position="194"/>
    </location>
</feature>